<dbReference type="EMBL" id="JBHGBT010000024">
    <property type="protein sequence ID" value="MFB4196989.1"/>
    <property type="molecule type" value="Genomic_DNA"/>
</dbReference>
<accession>A0ABV4ZUJ4</accession>
<comment type="caution">
    <text evidence="1">The sequence shown here is derived from an EMBL/GenBank/DDBJ whole genome shotgun (WGS) entry which is preliminary data.</text>
</comment>
<organism evidence="1 2">
    <name type="scientific">Streptomyces carpaticus</name>
    <dbReference type="NCBI Taxonomy" id="285558"/>
    <lineage>
        <taxon>Bacteria</taxon>
        <taxon>Bacillati</taxon>
        <taxon>Actinomycetota</taxon>
        <taxon>Actinomycetes</taxon>
        <taxon>Kitasatosporales</taxon>
        <taxon>Streptomycetaceae</taxon>
        <taxon>Streptomyces</taxon>
    </lineage>
</organism>
<protein>
    <submittedName>
        <fullName evidence="1">Uncharacterized protein</fullName>
    </submittedName>
</protein>
<dbReference type="RefSeq" id="WP_375065187.1">
    <property type="nucleotide sequence ID" value="NZ_JBHGBT010000024.1"/>
</dbReference>
<evidence type="ECO:0000313" key="1">
    <source>
        <dbReference type="EMBL" id="MFB4196989.1"/>
    </source>
</evidence>
<dbReference type="Proteomes" id="UP001577267">
    <property type="component" value="Unassembled WGS sequence"/>
</dbReference>
<evidence type="ECO:0000313" key="2">
    <source>
        <dbReference type="Proteomes" id="UP001577267"/>
    </source>
</evidence>
<gene>
    <name evidence="1" type="ORF">ACE11A_21840</name>
</gene>
<proteinExistence type="predicted"/>
<keyword evidence="2" id="KW-1185">Reference proteome</keyword>
<reference evidence="1 2" key="1">
    <citation type="submission" date="2024-09" db="EMBL/GenBank/DDBJ databases">
        <title>Draft genome sequence of multifaceted antimicrobials producing Streptomyces sp. strain FH1.</title>
        <authorList>
            <person name="Hassan F."/>
            <person name="Ali H."/>
            <person name="Hassan N."/>
            <person name="Nawaz A."/>
        </authorList>
    </citation>
    <scope>NUCLEOTIDE SEQUENCE [LARGE SCALE GENOMIC DNA]</scope>
    <source>
        <strain evidence="1 2">FH1</strain>
    </source>
</reference>
<sequence length="156" mass="17082">MDPEILKALLPPGKDIEIIGRGADEDDNMGVVGSCFVFVDDFTAISVQTMGATDHIDGHGPLPPGIDSYLNALMTDLDINDSTLLAENPIEVRVWKNYAAAYVPCVNSRGEHFTGMNVSVDLRDNKERDYSEELGRMMESFAIERVSQMGKTCVPA</sequence>
<name>A0ABV4ZUJ4_9ACTN</name>